<reference evidence="3" key="1">
    <citation type="submission" date="2025-08" db="UniProtKB">
        <authorList>
            <consortium name="RefSeq"/>
        </authorList>
    </citation>
    <scope>IDENTIFICATION</scope>
</reference>
<accession>A0A6P7ST29</accession>
<keyword evidence="2" id="KW-1185">Reference proteome</keyword>
<evidence type="ECO:0000313" key="3">
    <source>
        <dbReference type="RefSeq" id="XP_029641348.2"/>
    </source>
</evidence>
<dbReference type="InterPro" id="IPR027417">
    <property type="entry name" value="P-loop_NTPase"/>
</dbReference>
<dbReference type="InterPro" id="IPR049163">
    <property type="entry name" value="Pif1-like_2B_dom"/>
</dbReference>
<proteinExistence type="predicted"/>
<dbReference type="AlphaFoldDB" id="A0A6P7ST29"/>
<protein>
    <submittedName>
        <fullName evidence="3">Uncharacterized protein LOC115216287</fullName>
    </submittedName>
</protein>
<sequence length="156" mass="17692">MYRSLDTVDNEIQYRIEFTNKLTASGFPPHILKLKKKQCIVLLRNLDATKGHCNGTRYIIVSLHDHVVEAEIASGPYARSTLQEIPRNVSQEMECPFASTRKYFPVKPAFALTRNKAQGQTFEQIGIYLPAQFFSLAQVYAALSRVRKTANVKNIS</sequence>
<gene>
    <name evidence="3" type="primary">LOC115216287</name>
</gene>
<evidence type="ECO:0000259" key="1">
    <source>
        <dbReference type="Pfam" id="PF21530"/>
    </source>
</evidence>
<dbReference type="KEGG" id="osn:115216287"/>
<dbReference type="RefSeq" id="XP_029641348.2">
    <property type="nucleotide sequence ID" value="XM_029785488.2"/>
</dbReference>
<dbReference type="GO" id="GO:0005657">
    <property type="term" value="C:replication fork"/>
    <property type="evidence" value="ECO:0007669"/>
    <property type="project" value="TreeGrafter"/>
</dbReference>
<dbReference type="Proteomes" id="UP000515154">
    <property type="component" value="Linkage group LG10"/>
</dbReference>
<dbReference type="Pfam" id="PF21530">
    <property type="entry name" value="Pif1_2B_dom"/>
    <property type="match status" value="1"/>
</dbReference>
<feature type="domain" description="DNA helicase Pif1-like 2B" evidence="1">
    <location>
        <begin position="17"/>
        <end position="63"/>
    </location>
</feature>
<dbReference type="GO" id="GO:0006260">
    <property type="term" value="P:DNA replication"/>
    <property type="evidence" value="ECO:0007669"/>
    <property type="project" value="TreeGrafter"/>
</dbReference>
<dbReference type="PANTHER" id="PTHR23274:SF51">
    <property type="entry name" value="OS03G0423850 PROTEIN"/>
    <property type="match status" value="1"/>
</dbReference>
<dbReference type="PANTHER" id="PTHR23274">
    <property type="entry name" value="DNA HELICASE-RELATED"/>
    <property type="match status" value="1"/>
</dbReference>
<evidence type="ECO:0000313" key="2">
    <source>
        <dbReference type="Proteomes" id="UP000515154"/>
    </source>
</evidence>
<name>A0A6P7ST29_9MOLL</name>
<dbReference type="SUPFAM" id="SSF52540">
    <property type="entry name" value="P-loop containing nucleoside triphosphate hydrolases"/>
    <property type="match status" value="1"/>
</dbReference>
<organism evidence="2 3">
    <name type="scientific">Octopus sinensis</name>
    <name type="common">East Asian common octopus</name>
    <dbReference type="NCBI Taxonomy" id="2607531"/>
    <lineage>
        <taxon>Eukaryota</taxon>
        <taxon>Metazoa</taxon>
        <taxon>Spiralia</taxon>
        <taxon>Lophotrochozoa</taxon>
        <taxon>Mollusca</taxon>
        <taxon>Cephalopoda</taxon>
        <taxon>Coleoidea</taxon>
        <taxon>Octopodiformes</taxon>
        <taxon>Octopoda</taxon>
        <taxon>Incirrata</taxon>
        <taxon>Octopodidae</taxon>
        <taxon>Octopus</taxon>
    </lineage>
</organism>